<dbReference type="GO" id="GO:1902983">
    <property type="term" value="P:DNA strand elongation involved in mitotic DNA replication"/>
    <property type="evidence" value="ECO:0007669"/>
    <property type="project" value="TreeGrafter"/>
</dbReference>
<dbReference type="InterPro" id="IPR005339">
    <property type="entry name" value="GINS_Psf1"/>
</dbReference>
<evidence type="ECO:0000259" key="6">
    <source>
        <dbReference type="Pfam" id="PF24997"/>
    </source>
</evidence>
<dbReference type="AlphaFoldDB" id="A0AAV6J8S4"/>
<dbReference type="GO" id="GO:0000811">
    <property type="term" value="C:GINS complex"/>
    <property type="evidence" value="ECO:0007669"/>
    <property type="project" value="InterPro"/>
</dbReference>
<dbReference type="SUPFAM" id="SSF158573">
    <property type="entry name" value="GINS helical bundle-like"/>
    <property type="match status" value="2"/>
</dbReference>
<sequence length="366" mass="40393">MVRPQVGPARRPLRLRDGKGAVLQLVHEIEKLPGGARVGPVLLDPVPLAELLDLVAALDGGLGRVVVAAVGGNGDDDLLPLVGLERALLEGVPFLLLWRRPILSKEMYAKKACELVKEFSSSESGQLSAFNSDVFAQVIEECNTHFSQLQSLLSSRHGCYGLVPILNPPAQEGACATPISISDVADQEQSLEEGLDNQTARNADHFGALIHHLSLVRNKRCLMAYVYNRAEVIRSLGWIKEAPLPEEIQEKLGSSEKDYSQNHSATIRSYQLEMDIDLAVDMVPPKDPYIKVRVLEDIGSVALSDQIANLARHAILFLRRTDAETYISQVVYFFKFASIHSQQVYRSPDKINIGHDEQGLMEELTD</sequence>
<protein>
    <submittedName>
        <fullName evidence="7">Uncharacterized protein</fullName>
    </submittedName>
</protein>
<dbReference type="Gene3D" id="1.20.58.1030">
    <property type="match status" value="1"/>
</dbReference>
<dbReference type="Pfam" id="PF05916">
    <property type="entry name" value="Sld5"/>
    <property type="match status" value="1"/>
</dbReference>
<dbReference type="InterPro" id="IPR021151">
    <property type="entry name" value="GINS_A"/>
</dbReference>
<evidence type="ECO:0000313" key="8">
    <source>
        <dbReference type="Proteomes" id="UP000823749"/>
    </source>
</evidence>
<dbReference type="InterPro" id="IPR036224">
    <property type="entry name" value="GINS_bundle-like_dom_sf"/>
</dbReference>
<evidence type="ECO:0000313" key="7">
    <source>
        <dbReference type="EMBL" id="KAG5537586.1"/>
    </source>
</evidence>
<dbReference type="PANTHER" id="PTHR12914">
    <property type="entry name" value="PARTNER OF SLD5"/>
    <property type="match status" value="1"/>
</dbReference>
<dbReference type="CDD" id="cd11710">
    <property type="entry name" value="GINS_A_psf1"/>
    <property type="match status" value="1"/>
</dbReference>
<evidence type="ECO:0000259" key="5">
    <source>
        <dbReference type="Pfam" id="PF05916"/>
    </source>
</evidence>
<dbReference type="InterPro" id="IPR056783">
    <property type="entry name" value="PSF1_C"/>
</dbReference>
<evidence type="ECO:0000256" key="4">
    <source>
        <dbReference type="ARBA" id="ARBA00023242"/>
    </source>
</evidence>
<accession>A0AAV6J8S4</accession>
<evidence type="ECO:0000256" key="2">
    <source>
        <dbReference type="ARBA" id="ARBA00006677"/>
    </source>
</evidence>
<comment type="subcellular location">
    <subcellularLocation>
        <location evidence="1">Nucleus</location>
    </subcellularLocation>
</comment>
<dbReference type="PANTHER" id="PTHR12914:SF2">
    <property type="entry name" value="DNA REPLICATION COMPLEX GINS PROTEIN PSF1"/>
    <property type="match status" value="1"/>
</dbReference>
<comment type="caution">
    <text evidence="7">The sequence shown here is derived from an EMBL/GenBank/DDBJ whole genome shotgun (WGS) entry which is preliminary data.</text>
</comment>
<keyword evidence="3" id="KW-0235">DNA replication</keyword>
<name>A0AAV6J8S4_9ERIC</name>
<keyword evidence="8" id="KW-1185">Reference proteome</keyword>
<feature type="domain" description="GINS subunit" evidence="5">
    <location>
        <begin position="201"/>
        <end position="273"/>
    </location>
</feature>
<feature type="domain" description="DNA replication complex GINS protein PSF1 C-terminal" evidence="6">
    <location>
        <begin position="286"/>
        <end position="331"/>
    </location>
</feature>
<keyword evidence="4" id="KW-0539">Nucleus</keyword>
<comment type="similarity">
    <text evidence="2">Belongs to the GINS1/PSF1 family.</text>
</comment>
<dbReference type="Proteomes" id="UP000823749">
    <property type="component" value="Chromosome 8"/>
</dbReference>
<organism evidence="7 8">
    <name type="scientific">Rhododendron griersonianum</name>
    <dbReference type="NCBI Taxonomy" id="479676"/>
    <lineage>
        <taxon>Eukaryota</taxon>
        <taxon>Viridiplantae</taxon>
        <taxon>Streptophyta</taxon>
        <taxon>Embryophyta</taxon>
        <taxon>Tracheophyta</taxon>
        <taxon>Spermatophyta</taxon>
        <taxon>Magnoliopsida</taxon>
        <taxon>eudicotyledons</taxon>
        <taxon>Gunneridae</taxon>
        <taxon>Pentapetalae</taxon>
        <taxon>asterids</taxon>
        <taxon>Ericales</taxon>
        <taxon>Ericaceae</taxon>
        <taxon>Ericoideae</taxon>
        <taxon>Rhodoreae</taxon>
        <taxon>Rhododendron</taxon>
    </lineage>
</organism>
<dbReference type="Pfam" id="PF24997">
    <property type="entry name" value="PSF1_C"/>
    <property type="match status" value="1"/>
</dbReference>
<dbReference type="EMBL" id="JACTNZ010000008">
    <property type="protein sequence ID" value="KAG5537586.1"/>
    <property type="molecule type" value="Genomic_DNA"/>
</dbReference>
<evidence type="ECO:0000256" key="3">
    <source>
        <dbReference type="ARBA" id="ARBA00022705"/>
    </source>
</evidence>
<proteinExistence type="inferred from homology"/>
<evidence type="ECO:0000256" key="1">
    <source>
        <dbReference type="ARBA" id="ARBA00004123"/>
    </source>
</evidence>
<reference evidence="7" key="1">
    <citation type="submission" date="2020-08" db="EMBL/GenBank/DDBJ databases">
        <title>Plant Genome Project.</title>
        <authorList>
            <person name="Zhang R.-G."/>
        </authorList>
    </citation>
    <scope>NUCLEOTIDE SEQUENCE</scope>
    <source>
        <strain evidence="7">WSP0</strain>
        <tissue evidence="7">Leaf</tissue>
    </source>
</reference>
<gene>
    <name evidence="7" type="ORF">RHGRI_024889</name>
</gene>